<evidence type="ECO:0000313" key="1">
    <source>
        <dbReference type="EMBL" id="DAD79289.1"/>
    </source>
</evidence>
<accession>A0A8S5MAB7</accession>
<protein>
    <submittedName>
        <fullName evidence="1">Transposase</fullName>
    </submittedName>
</protein>
<dbReference type="EMBL" id="BK014862">
    <property type="protein sequence ID" value="DAD79289.1"/>
    <property type="molecule type" value="Genomic_DNA"/>
</dbReference>
<sequence length="171" mass="18801">MIEAKPALRCMRCLYGDSHGYCTYILVMQHRRPCPPGADCTVFEPHTGKRKPEPVVIAPAATHPKPTRPRGKPWDKAKARALYDGGASDQDIASACGVSQPAICRWRNAQKLPPHTPPRKHTLDTERARALYDAGRTDRDIAEACGVCVGTISAWRSRVGLPSKHRGGVRK</sequence>
<name>A0A8S5MAB7_9CAUD</name>
<organism evidence="1">
    <name type="scientific">Myoviridae sp. ctRPH1</name>
    <dbReference type="NCBI Taxonomy" id="2826650"/>
    <lineage>
        <taxon>Viruses</taxon>
        <taxon>Duplodnaviria</taxon>
        <taxon>Heunggongvirae</taxon>
        <taxon>Uroviricota</taxon>
        <taxon>Caudoviricetes</taxon>
    </lineage>
</organism>
<proteinExistence type="predicted"/>
<reference evidence="1" key="1">
    <citation type="journal article" date="2021" name="Proc. Natl. Acad. Sci. U.S.A.">
        <title>A Catalog of Tens of Thousands of Viruses from Human Metagenomes Reveals Hidden Associations with Chronic Diseases.</title>
        <authorList>
            <person name="Tisza M.J."/>
            <person name="Buck C.B."/>
        </authorList>
    </citation>
    <scope>NUCLEOTIDE SEQUENCE</scope>
    <source>
        <strain evidence="1">CtRPH1</strain>
    </source>
</reference>